<name>A0AAE0ZFD4_9GAST</name>
<gene>
    <name evidence="1" type="ORF">RRG08_031095</name>
</gene>
<comment type="caution">
    <text evidence="1">The sequence shown here is derived from an EMBL/GenBank/DDBJ whole genome shotgun (WGS) entry which is preliminary data.</text>
</comment>
<sequence length="84" mass="9354">MKLSVYRGSGVDADESRDRTCAELQAKWIVHLCCLGDETIRPGLARKPFNTRSLWVLGPGRMRHRPGASCCVLKVIVSLTEGRQ</sequence>
<evidence type="ECO:0000313" key="1">
    <source>
        <dbReference type="EMBL" id="KAK3768303.1"/>
    </source>
</evidence>
<dbReference type="AlphaFoldDB" id="A0AAE0ZFD4"/>
<reference evidence="1" key="1">
    <citation type="journal article" date="2023" name="G3 (Bethesda)">
        <title>A reference genome for the long-term kleptoplast-retaining sea slug Elysia crispata morphotype clarki.</title>
        <authorList>
            <person name="Eastman K.E."/>
            <person name="Pendleton A.L."/>
            <person name="Shaikh M.A."/>
            <person name="Suttiyut T."/>
            <person name="Ogas R."/>
            <person name="Tomko P."/>
            <person name="Gavelis G."/>
            <person name="Widhalm J.R."/>
            <person name="Wisecaver J.H."/>
        </authorList>
    </citation>
    <scope>NUCLEOTIDE SEQUENCE</scope>
    <source>
        <strain evidence="1">ECLA1</strain>
    </source>
</reference>
<dbReference type="EMBL" id="JAWDGP010004062">
    <property type="protein sequence ID" value="KAK3768303.1"/>
    <property type="molecule type" value="Genomic_DNA"/>
</dbReference>
<accession>A0AAE0ZFD4</accession>
<evidence type="ECO:0000313" key="2">
    <source>
        <dbReference type="Proteomes" id="UP001283361"/>
    </source>
</evidence>
<organism evidence="1 2">
    <name type="scientific">Elysia crispata</name>
    <name type="common">lettuce slug</name>
    <dbReference type="NCBI Taxonomy" id="231223"/>
    <lineage>
        <taxon>Eukaryota</taxon>
        <taxon>Metazoa</taxon>
        <taxon>Spiralia</taxon>
        <taxon>Lophotrochozoa</taxon>
        <taxon>Mollusca</taxon>
        <taxon>Gastropoda</taxon>
        <taxon>Heterobranchia</taxon>
        <taxon>Euthyneura</taxon>
        <taxon>Panpulmonata</taxon>
        <taxon>Sacoglossa</taxon>
        <taxon>Placobranchoidea</taxon>
        <taxon>Plakobranchidae</taxon>
        <taxon>Elysia</taxon>
    </lineage>
</organism>
<dbReference type="Proteomes" id="UP001283361">
    <property type="component" value="Unassembled WGS sequence"/>
</dbReference>
<proteinExistence type="predicted"/>
<keyword evidence="2" id="KW-1185">Reference proteome</keyword>
<protein>
    <submittedName>
        <fullName evidence="1">Uncharacterized protein</fullName>
    </submittedName>
</protein>